<dbReference type="AlphaFoldDB" id="A0A7X9FRK4"/>
<feature type="binding site" evidence="9">
    <location>
        <position position="21"/>
    </location>
    <ligand>
        <name>FMN</name>
        <dbReference type="ChEBI" id="CHEBI:58210"/>
    </ligand>
</feature>
<dbReference type="InterPro" id="IPR049622">
    <property type="entry name" value="Dihydroorotate_DH_I"/>
</dbReference>
<dbReference type="PIRSF" id="PIRSF000164">
    <property type="entry name" value="DHO_oxidase"/>
    <property type="match status" value="1"/>
</dbReference>
<keyword evidence="4 9" id="KW-0963">Cytoplasm</keyword>
<dbReference type="UniPathway" id="UPA00070"/>
<feature type="domain" description="Dihydroorotate dehydrogenase catalytic" evidence="10">
    <location>
        <begin position="5"/>
        <end position="287"/>
    </location>
</feature>
<feature type="binding site" evidence="9">
    <location>
        <begin position="45"/>
        <end position="46"/>
    </location>
    <ligand>
        <name>FMN</name>
        <dbReference type="ChEBI" id="CHEBI:58210"/>
    </ligand>
</feature>
<evidence type="ECO:0000259" key="10">
    <source>
        <dbReference type="Pfam" id="PF01180"/>
    </source>
</evidence>
<protein>
    <recommendedName>
        <fullName evidence="9">Dihydroorotate dehydrogenase</fullName>
        <shortName evidence="9">DHOD</shortName>
        <shortName evidence="9">DHODase</shortName>
        <shortName evidence="9">DHOdehase</shortName>
        <ecNumber evidence="9">1.3.-.-</ecNumber>
    </recommendedName>
</protein>
<comment type="subcellular location">
    <subcellularLocation>
        <location evidence="1 9">Cytoplasm</location>
    </subcellularLocation>
</comment>
<evidence type="ECO:0000256" key="6">
    <source>
        <dbReference type="ARBA" id="ARBA00022643"/>
    </source>
</evidence>
<feature type="binding site" evidence="9">
    <location>
        <begin position="243"/>
        <end position="244"/>
    </location>
    <ligand>
        <name>FMN</name>
        <dbReference type="ChEBI" id="CHEBI:58210"/>
    </ligand>
</feature>
<comment type="function">
    <text evidence="9">Catalyzes the conversion of dihydroorotate to orotate.</text>
</comment>
<proteinExistence type="inferred from homology"/>
<keyword evidence="5 9" id="KW-0285">Flavoprotein</keyword>
<comment type="cofactor">
    <cofactor evidence="9">
        <name>FMN</name>
        <dbReference type="ChEBI" id="CHEBI:58210"/>
    </cofactor>
    <text evidence="9">Binds 1 FMN per subunit.</text>
</comment>
<name>A0A7X9FRK4_9DELT</name>
<dbReference type="Proteomes" id="UP000524246">
    <property type="component" value="Unassembled WGS sequence"/>
</dbReference>
<comment type="caution">
    <text evidence="9">Lacks conserved residue(s) required for the propagation of feature annotation.</text>
</comment>
<dbReference type="PANTHER" id="PTHR48109:SF1">
    <property type="entry name" value="DIHYDROOROTATE DEHYDROGENASE (FUMARATE)"/>
    <property type="match status" value="1"/>
</dbReference>
<dbReference type="CDD" id="cd04740">
    <property type="entry name" value="DHOD_1B_like"/>
    <property type="match status" value="1"/>
</dbReference>
<comment type="similarity">
    <text evidence="3 9">Belongs to the dihydroorotate dehydrogenase family. Type 1 subfamily.</text>
</comment>
<evidence type="ECO:0000256" key="5">
    <source>
        <dbReference type="ARBA" id="ARBA00022630"/>
    </source>
</evidence>
<feature type="binding site" evidence="9">
    <location>
        <position position="164"/>
    </location>
    <ligand>
        <name>FMN</name>
        <dbReference type="ChEBI" id="CHEBI:58210"/>
    </ligand>
</feature>
<evidence type="ECO:0000256" key="9">
    <source>
        <dbReference type="HAMAP-Rule" id="MF_00224"/>
    </source>
</evidence>
<feature type="binding site" evidence="9">
    <location>
        <position position="190"/>
    </location>
    <ligand>
        <name>FMN</name>
        <dbReference type="ChEBI" id="CHEBI:58210"/>
    </ligand>
</feature>
<reference evidence="11 12" key="1">
    <citation type="journal article" date="2020" name="Biotechnol. Biofuels">
        <title>New insights from the biogas microbiome by comprehensive genome-resolved metagenomics of nearly 1600 species originating from multiple anaerobic digesters.</title>
        <authorList>
            <person name="Campanaro S."/>
            <person name="Treu L."/>
            <person name="Rodriguez-R L.M."/>
            <person name="Kovalovszki A."/>
            <person name="Ziels R.M."/>
            <person name="Maus I."/>
            <person name="Zhu X."/>
            <person name="Kougias P.G."/>
            <person name="Basile A."/>
            <person name="Luo G."/>
            <person name="Schluter A."/>
            <person name="Konstantinidis K.T."/>
            <person name="Angelidaki I."/>
        </authorList>
    </citation>
    <scope>NUCLEOTIDE SEQUENCE [LARGE SCALE GENOMIC DNA]</scope>
    <source>
        <strain evidence="11">AS27yjCOA_65</strain>
    </source>
</reference>
<dbReference type="InterPro" id="IPR024920">
    <property type="entry name" value="Dihydroorotate_DH_1"/>
</dbReference>
<keyword evidence="6 9" id="KW-0288">FMN</keyword>
<dbReference type="InterPro" id="IPR050074">
    <property type="entry name" value="DHO_dehydrogenase"/>
</dbReference>
<dbReference type="NCBIfam" id="NF005574">
    <property type="entry name" value="PRK07259.1"/>
    <property type="match status" value="1"/>
</dbReference>
<dbReference type="NCBIfam" id="TIGR01037">
    <property type="entry name" value="pyrD_sub1_fam"/>
    <property type="match status" value="1"/>
</dbReference>
<feature type="binding site" evidence="9">
    <location>
        <begin position="191"/>
        <end position="192"/>
    </location>
    <ligand>
        <name>substrate</name>
    </ligand>
</feature>
<accession>A0A7X9FRK4</accession>
<dbReference type="InterPro" id="IPR013785">
    <property type="entry name" value="Aldolase_TIM"/>
</dbReference>
<evidence type="ECO:0000256" key="2">
    <source>
        <dbReference type="ARBA" id="ARBA00004725"/>
    </source>
</evidence>
<comment type="catalytic activity">
    <reaction evidence="9">
        <text>(S)-dihydroorotate + A = orotate + AH2</text>
        <dbReference type="Rhea" id="RHEA:18073"/>
        <dbReference type="ChEBI" id="CHEBI:13193"/>
        <dbReference type="ChEBI" id="CHEBI:17499"/>
        <dbReference type="ChEBI" id="CHEBI:30839"/>
        <dbReference type="ChEBI" id="CHEBI:30864"/>
    </reaction>
</comment>
<feature type="binding site" evidence="9">
    <location>
        <begin position="265"/>
        <end position="266"/>
    </location>
    <ligand>
        <name>FMN</name>
        <dbReference type="ChEBI" id="CHEBI:58210"/>
    </ligand>
</feature>
<dbReference type="Gene3D" id="3.20.20.70">
    <property type="entry name" value="Aldolase class I"/>
    <property type="match status" value="1"/>
</dbReference>
<dbReference type="EC" id="1.3.-.-" evidence="9"/>
<dbReference type="GO" id="GO:0005737">
    <property type="term" value="C:cytoplasm"/>
    <property type="evidence" value="ECO:0007669"/>
    <property type="project" value="UniProtKB-SubCell"/>
</dbReference>
<dbReference type="PANTHER" id="PTHR48109">
    <property type="entry name" value="DIHYDROOROTATE DEHYDROGENASE (QUINONE), MITOCHONDRIAL-RELATED"/>
    <property type="match status" value="1"/>
</dbReference>
<dbReference type="FunFam" id="3.20.20.70:FF:000027">
    <property type="entry name" value="Dihydropyrimidine dehydrogenase [NADP(+)]"/>
    <property type="match status" value="1"/>
</dbReference>
<dbReference type="InterPro" id="IPR033888">
    <property type="entry name" value="DHOD_1B"/>
</dbReference>
<feature type="binding site" evidence="9">
    <location>
        <position position="45"/>
    </location>
    <ligand>
        <name>substrate</name>
    </ligand>
</feature>
<keyword evidence="7 9" id="KW-0665">Pyrimidine biosynthesis</keyword>
<sequence length="305" mass="31380">MTDISVSLCGLKLRNPTVLASGIIGTSKASISYALQHGAAAVTIKSISVEPRTGHPAPIIVTFPGGMLNSVGYSNPGIDNIVDEFSDLTDIGGPVIGSITGRDENDYIMLAEKSDALGFSAIEVVLSCPHTPGYGTMAGLSTPEMTEKITKAVKSRTTKPVFVKLSPIVMAITELARAAEAGGADAITAINTAGPGMIIDTHTRKPILGGKIGGLSGAGLKPIAVRCVFDIYEAVKLPIIGTGGVSCGEDAVEMILAGATAVGIGTGVYGRGIDVFRKVGEELVSFMNEEGIKSLDEIRGVAHEL</sequence>
<evidence type="ECO:0000313" key="11">
    <source>
        <dbReference type="EMBL" id="NMC62561.1"/>
    </source>
</evidence>
<feature type="binding site" evidence="9">
    <location>
        <position position="217"/>
    </location>
    <ligand>
        <name>FMN</name>
        <dbReference type="ChEBI" id="CHEBI:58210"/>
    </ligand>
</feature>
<dbReference type="InterPro" id="IPR012135">
    <property type="entry name" value="Dihydroorotate_DH_1_2"/>
</dbReference>
<evidence type="ECO:0000256" key="4">
    <source>
        <dbReference type="ARBA" id="ARBA00022490"/>
    </source>
</evidence>
<evidence type="ECO:0000256" key="7">
    <source>
        <dbReference type="ARBA" id="ARBA00022975"/>
    </source>
</evidence>
<dbReference type="InterPro" id="IPR005720">
    <property type="entry name" value="Dihydroorotate_DH_cat"/>
</dbReference>
<evidence type="ECO:0000256" key="3">
    <source>
        <dbReference type="ARBA" id="ARBA00008008"/>
    </source>
</evidence>
<comment type="pathway">
    <text evidence="2 9">Pyrimidine metabolism; UMP biosynthesis via de novo pathway.</text>
</comment>
<feature type="active site" description="Nucleophile" evidence="9">
    <location>
        <position position="128"/>
    </location>
</feature>
<dbReference type="EMBL" id="JAAZON010000225">
    <property type="protein sequence ID" value="NMC62561.1"/>
    <property type="molecule type" value="Genomic_DNA"/>
</dbReference>
<dbReference type="HAMAP" id="MF_00224">
    <property type="entry name" value="DHO_dh_type1"/>
    <property type="match status" value="1"/>
</dbReference>
<evidence type="ECO:0000313" key="12">
    <source>
        <dbReference type="Proteomes" id="UP000524246"/>
    </source>
</evidence>
<dbReference type="GO" id="GO:0004152">
    <property type="term" value="F:dihydroorotate dehydrogenase activity"/>
    <property type="evidence" value="ECO:0007669"/>
    <property type="project" value="UniProtKB-UniRule"/>
</dbReference>
<comment type="caution">
    <text evidence="11">The sequence shown here is derived from an EMBL/GenBank/DDBJ whole genome shotgun (WGS) entry which is preliminary data.</text>
</comment>
<evidence type="ECO:0000256" key="1">
    <source>
        <dbReference type="ARBA" id="ARBA00004496"/>
    </source>
</evidence>
<dbReference type="SUPFAM" id="SSF51395">
    <property type="entry name" value="FMN-linked oxidoreductases"/>
    <property type="match status" value="1"/>
</dbReference>
<gene>
    <name evidence="9" type="primary">pyrD</name>
    <name evidence="11" type="ORF">GYA55_05265</name>
</gene>
<dbReference type="GO" id="GO:0006207">
    <property type="term" value="P:'de novo' pyrimidine nucleobase biosynthetic process"/>
    <property type="evidence" value="ECO:0007669"/>
    <property type="project" value="TreeGrafter"/>
</dbReference>
<keyword evidence="8 9" id="KW-0560">Oxidoreductase</keyword>
<dbReference type="GO" id="GO:0044205">
    <property type="term" value="P:'de novo' UMP biosynthetic process"/>
    <property type="evidence" value="ECO:0007669"/>
    <property type="project" value="UniProtKB-UniRule"/>
</dbReference>
<dbReference type="Pfam" id="PF01180">
    <property type="entry name" value="DHO_dh"/>
    <property type="match status" value="1"/>
</dbReference>
<evidence type="ECO:0000256" key="8">
    <source>
        <dbReference type="ARBA" id="ARBA00023002"/>
    </source>
</evidence>
<organism evidence="11 12">
    <name type="scientific">SAR324 cluster bacterium</name>
    <dbReference type="NCBI Taxonomy" id="2024889"/>
    <lineage>
        <taxon>Bacteria</taxon>
        <taxon>Deltaproteobacteria</taxon>
        <taxon>SAR324 cluster</taxon>
    </lineage>
</organism>